<feature type="transmembrane region" description="Helical" evidence="2">
    <location>
        <begin position="127"/>
        <end position="146"/>
    </location>
</feature>
<reference evidence="3 4" key="1">
    <citation type="submission" date="2018-09" db="EMBL/GenBank/DDBJ databases">
        <title>Novel species of Arthrobacter.</title>
        <authorList>
            <person name="Liu Q."/>
            <person name="Xin Y.-H."/>
        </authorList>
    </citation>
    <scope>NUCLEOTIDE SEQUENCE [LARGE SCALE GENOMIC DNA]</scope>
    <source>
        <strain evidence="3 4">Hz2</strain>
    </source>
</reference>
<keyword evidence="2" id="KW-1133">Transmembrane helix</keyword>
<comment type="caution">
    <text evidence="3">The sequence shown here is derived from an EMBL/GenBank/DDBJ whole genome shotgun (WGS) entry which is preliminary data.</text>
</comment>
<dbReference type="AlphaFoldDB" id="A0A3A5M5H1"/>
<gene>
    <name evidence="3" type="ORF">D6T63_11850</name>
</gene>
<evidence type="ECO:0008006" key="5">
    <source>
        <dbReference type="Google" id="ProtNLM"/>
    </source>
</evidence>
<dbReference type="RefSeq" id="WP_120149228.1">
    <property type="nucleotide sequence ID" value="NZ_QZVT01000005.1"/>
</dbReference>
<name>A0A3A5M5H1_9MICC</name>
<keyword evidence="2" id="KW-0472">Membrane</keyword>
<dbReference type="EMBL" id="QZVT01000005">
    <property type="protein sequence ID" value="RJT79284.1"/>
    <property type="molecule type" value="Genomic_DNA"/>
</dbReference>
<keyword evidence="2" id="KW-0812">Transmembrane</keyword>
<feature type="compositionally biased region" description="Acidic residues" evidence="1">
    <location>
        <begin position="100"/>
        <end position="109"/>
    </location>
</feature>
<evidence type="ECO:0000256" key="1">
    <source>
        <dbReference type="SAM" id="MobiDB-lite"/>
    </source>
</evidence>
<evidence type="ECO:0000256" key="2">
    <source>
        <dbReference type="SAM" id="Phobius"/>
    </source>
</evidence>
<feature type="compositionally biased region" description="Basic and acidic residues" evidence="1">
    <location>
        <begin position="53"/>
        <end position="62"/>
    </location>
</feature>
<evidence type="ECO:0000313" key="3">
    <source>
        <dbReference type="EMBL" id="RJT79284.1"/>
    </source>
</evidence>
<proteinExistence type="predicted"/>
<organism evidence="3 4">
    <name type="scientific">Arthrobacter cheniae</name>
    <dbReference type="NCBI Taxonomy" id="1258888"/>
    <lineage>
        <taxon>Bacteria</taxon>
        <taxon>Bacillati</taxon>
        <taxon>Actinomycetota</taxon>
        <taxon>Actinomycetes</taxon>
        <taxon>Micrococcales</taxon>
        <taxon>Micrococcaceae</taxon>
        <taxon>Arthrobacter</taxon>
    </lineage>
</organism>
<feature type="transmembrane region" description="Helical" evidence="2">
    <location>
        <begin position="152"/>
        <end position="170"/>
    </location>
</feature>
<evidence type="ECO:0000313" key="4">
    <source>
        <dbReference type="Proteomes" id="UP000272560"/>
    </source>
</evidence>
<feature type="region of interest" description="Disordered" evidence="1">
    <location>
        <begin position="1"/>
        <end position="120"/>
    </location>
</feature>
<keyword evidence="4" id="KW-1185">Reference proteome</keyword>
<dbReference type="OrthoDB" id="4833224at2"/>
<dbReference type="Proteomes" id="UP000272560">
    <property type="component" value="Unassembled WGS sequence"/>
</dbReference>
<protein>
    <recommendedName>
        <fullName evidence="5">DUF308 domain-containing protein</fullName>
    </recommendedName>
</protein>
<accession>A0A3A5M5H1</accession>
<sequence>MGPRGQEPNESTDDAVWQDLVARLEGTGVDPGSPDAPRREHDFPPAGAAGTHPDGRGAHRTDASGTRSSTDGDGLTDRERAEAIFRNQPFSSAGPRDYDAPVEPEEEDSGFTPDEPPPLGSGDPLTVLAWIGAAGGPILLLLFAMFWRDAPLAATLGVVALFLAGAGFLVTKLPKHRDIGDDGAEV</sequence>